<dbReference type="NCBIfam" id="NF041757">
    <property type="entry name" value="EfeO"/>
    <property type="match status" value="1"/>
</dbReference>
<dbReference type="InterPro" id="IPR008972">
    <property type="entry name" value="Cupredoxin"/>
</dbReference>
<comment type="caution">
    <text evidence="6">The sequence shown here is derived from an EMBL/GenBank/DDBJ whole genome shotgun (WGS) entry which is preliminary data.</text>
</comment>
<feature type="domain" description="Imelysin-like" evidence="4">
    <location>
        <begin position="148"/>
        <end position="376"/>
    </location>
</feature>
<dbReference type="InterPro" id="IPR053377">
    <property type="entry name" value="Iron_uptake_EfeM/EfeO"/>
</dbReference>
<evidence type="ECO:0000256" key="1">
    <source>
        <dbReference type="ARBA" id="ARBA00004418"/>
    </source>
</evidence>
<accession>A0A8J3HXW2</accession>
<dbReference type="AlphaFoldDB" id="A0A8J3HXW2"/>
<dbReference type="RefSeq" id="WP_220195594.1">
    <property type="nucleotide sequence ID" value="NZ_BNJF01000002.1"/>
</dbReference>
<comment type="subcellular location">
    <subcellularLocation>
        <location evidence="1">Periplasm</location>
    </subcellularLocation>
</comment>
<sequence>MTPAKLQVRKRYLSAFSLLALLALLLTLLAACGQEKKAEVSKPASVMITVRDNYFDPASVSVTPNQKVTVTFVNKGANIHIVEIQGLSPESTLQPGQSKTVVLNPRERSYKMYDELYVDKGMVGAFVGGKDTTSSTTAGNSDITVRQAITTYRGYVADQSDILVQQTKLFTDAVIKGDMEQAKSLYATTRQYYERIEPIAEQFGQLDASIDARENDVPLNEWRGFHRIEKALWQEKTTKGQEQNARQLMTDVLALREKIKDVPLTATDIIDGAVGLLDEASKTKMTGEEDRYSHTDITDLAANVEGSQAAFEVFKPFLTKKNPALLTEISNHFQQTSDMLNGYRKGNTFVSFNTLKTSDTHKLSQSIDATAEPLSKVAVELPKE</sequence>
<organism evidence="6 7">
    <name type="scientific">Ktedonospora formicarum</name>
    <dbReference type="NCBI Taxonomy" id="2778364"/>
    <lineage>
        <taxon>Bacteria</taxon>
        <taxon>Bacillati</taxon>
        <taxon>Chloroflexota</taxon>
        <taxon>Ktedonobacteria</taxon>
        <taxon>Ktedonobacterales</taxon>
        <taxon>Ktedonobacteraceae</taxon>
        <taxon>Ktedonospora</taxon>
    </lineage>
</organism>
<evidence type="ECO:0000313" key="7">
    <source>
        <dbReference type="Proteomes" id="UP000612362"/>
    </source>
</evidence>
<evidence type="ECO:0000256" key="2">
    <source>
        <dbReference type="ARBA" id="ARBA00005989"/>
    </source>
</evidence>
<keyword evidence="7" id="KW-1185">Reference proteome</keyword>
<gene>
    <name evidence="6" type="primary">efeO</name>
    <name evidence="6" type="ORF">KSX_43650</name>
</gene>
<dbReference type="PROSITE" id="PS51257">
    <property type="entry name" value="PROKAR_LIPOPROTEIN"/>
    <property type="match status" value="1"/>
</dbReference>
<dbReference type="InterPro" id="IPR028096">
    <property type="entry name" value="EfeO_Cupredoxin"/>
</dbReference>
<dbReference type="Pfam" id="PF09375">
    <property type="entry name" value="Peptidase_M75"/>
    <property type="match status" value="1"/>
</dbReference>
<dbReference type="CDD" id="cd14656">
    <property type="entry name" value="Imelysin-like_EfeO"/>
    <property type="match status" value="1"/>
</dbReference>
<dbReference type="Gene3D" id="1.20.1420.20">
    <property type="entry name" value="M75 peptidase, HXXE motif"/>
    <property type="match status" value="1"/>
</dbReference>
<protein>
    <submittedName>
        <fullName evidence="6">Iron uptake system component EfeO</fullName>
    </submittedName>
</protein>
<feature type="domain" description="EfeO-type cupredoxin-like" evidence="5">
    <location>
        <begin position="24"/>
        <end position="122"/>
    </location>
</feature>
<dbReference type="GO" id="GO:0042597">
    <property type="term" value="C:periplasmic space"/>
    <property type="evidence" value="ECO:0007669"/>
    <property type="project" value="UniProtKB-SubCell"/>
</dbReference>
<dbReference type="InterPro" id="IPR050894">
    <property type="entry name" value="EfeM/EfeO_iron_uptake"/>
</dbReference>
<evidence type="ECO:0000256" key="3">
    <source>
        <dbReference type="ARBA" id="ARBA00022729"/>
    </source>
</evidence>
<dbReference type="Pfam" id="PF13473">
    <property type="entry name" value="Cupredoxin_1"/>
    <property type="match status" value="1"/>
</dbReference>
<evidence type="ECO:0000313" key="6">
    <source>
        <dbReference type="EMBL" id="GHO46202.1"/>
    </source>
</evidence>
<keyword evidence="3" id="KW-0732">Signal</keyword>
<name>A0A8J3HXW2_9CHLR</name>
<dbReference type="EMBL" id="BNJF01000002">
    <property type="protein sequence ID" value="GHO46202.1"/>
    <property type="molecule type" value="Genomic_DNA"/>
</dbReference>
<reference evidence="6" key="1">
    <citation type="submission" date="2020-10" db="EMBL/GenBank/DDBJ databases">
        <title>Taxonomic study of unclassified bacteria belonging to the class Ktedonobacteria.</title>
        <authorList>
            <person name="Yabe S."/>
            <person name="Wang C.M."/>
            <person name="Zheng Y."/>
            <person name="Sakai Y."/>
            <person name="Cavaletti L."/>
            <person name="Monciardini P."/>
            <person name="Donadio S."/>
        </authorList>
    </citation>
    <scope>NUCLEOTIDE SEQUENCE</scope>
    <source>
        <strain evidence="6">SOSP1-1</strain>
    </source>
</reference>
<evidence type="ECO:0000259" key="5">
    <source>
        <dbReference type="Pfam" id="PF13473"/>
    </source>
</evidence>
<comment type="similarity">
    <text evidence="2">Belongs to the EfeM/EfeO family.</text>
</comment>
<dbReference type="InterPro" id="IPR038352">
    <property type="entry name" value="Imelysin_sf"/>
</dbReference>
<proteinExistence type="inferred from homology"/>
<dbReference type="InterPro" id="IPR018976">
    <property type="entry name" value="Imelysin-like"/>
</dbReference>
<evidence type="ECO:0000259" key="4">
    <source>
        <dbReference type="Pfam" id="PF09375"/>
    </source>
</evidence>
<dbReference type="PANTHER" id="PTHR39192:SF1">
    <property type="entry name" value="IRON UPTAKE SYSTEM COMPONENT EFEO"/>
    <property type="match status" value="1"/>
</dbReference>
<dbReference type="Gene3D" id="2.60.40.420">
    <property type="entry name" value="Cupredoxins - blue copper proteins"/>
    <property type="match status" value="1"/>
</dbReference>
<dbReference type="InterPro" id="IPR034981">
    <property type="entry name" value="Imelysin-like_EfeO/Algp7"/>
</dbReference>
<dbReference type="Proteomes" id="UP000612362">
    <property type="component" value="Unassembled WGS sequence"/>
</dbReference>
<dbReference type="SUPFAM" id="SSF49503">
    <property type="entry name" value="Cupredoxins"/>
    <property type="match status" value="1"/>
</dbReference>
<dbReference type="PANTHER" id="PTHR39192">
    <property type="entry name" value="IRON UPTAKE SYSTEM COMPONENT EFEO"/>
    <property type="match status" value="1"/>
</dbReference>